<dbReference type="GO" id="GO:0070403">
    <property type="term" value="F:NAD+ binding"/>
    <property type="evidence" value="ECO:0007669"/>
    <property type="project" value="InterPro"/>
</dbReference>
<protein>
    <submittedName>
        <fullName evidence="5">3-hydroxyacyl-CoA dehydrogenase</fullName>
    </submittedName>
</protein>
<dbReference type="EMBL" id="JAAKZZ010000094">
    <property type="protein sequence ID" value="NGO69068.1"/>
    <property type="molecule type" value="Genomic_DNA"/>
</dbReference>
<sequence>MRIRVVGAGTMGRGIAQWAVTAGHTAELADARPEAVTDAAAFVRRMCERAAEKGRMTADEAERAVQRLVPLDSPLAPPGPDGPPELVVEAVLEDLEAKAALFTQLERVLPHGTVFATNTSSLPVTRIGARLADPGRLAGLHFFNPVPLMRIAEVVPGALTRPDVPPFLTAFVEGCGHRAVTVADTPGFLVNHAGRGLVTEAFALLEESVAPPETIDRVARDVLGLRMGPFELMDLTGLDVTASVMDTVWTGFRHDARLRPPYLAANRVAAGLYGRKSGRGFYAYGEGDPAPAALPERTPAGGDAARAVTAAGDGPDAEALRAALGGAAEGTGEALVLVPVWGTSVAAAVAEHGLPAARTLGVDPLSLGTPRRVLSVTPATAREAVRDAVAVLGASGSGGGCAVSVVRDAAGSVAQRLLASVVSVAASIAERGIAEPGDVDLAVRLGLGYPRGPLEWGDEVGAARLLALVEGLHRATGDPRYRPARWLRERVALDLPLTAPMPPLD</sequence>
<name>A0A6G4WVC9_9ACTN</name>
<dbReference type="SUPFAM" id="SSF51735">
    <property type="entry name" value="NAD(P)-binding Rossmann-fold domains"/>
    <property type="match status" value="1"/>
</dbReference>
<evidence type="ECO:0000313" key="6">
    <source>
        <dbReference type="Proteomes" id="UP000477722"/>
    </source>
</evidence>
<dbReference type="SUPFAM" id="SSF48179">
    <property type="entry name" value="6-phosphogluconate dehydrogenase C-terminal domain-like"/>
    <property type="match status" value="2"/>
</dbReference>
<dbReference type="Pfam" id="PF00725">
    <property type="entry name" value="3HCDH"/>
    <property type="match status" value="2"/>
</dbReference>
<dbReference type="AlphaFoldDB" id="A0A6G4WVC9"/>
<evidence type="ECO:0000313" key="5">
    <source>
        <dbReference type="EMBL" id="NGO69068.1"/>
    </source>
</evidence>
<dbReference type="InterPro" id="IPR006176">
    <property type="entry name" value="3-OHacyl-CoA_DH_NAD-bd"/>
</dbReference>
<comment type="similarity">
    <text evidence="1">Belongs to the 3-hydroxyacyl-CoA dehydrogenase family.</text>
</comment>
<dbReference type="RefSeq" id="WP_165298764.1">
    <property type="nucleotide sequence ID" value="NZ_JAAKZZ010000094.1"/>
</dbReference>
<dbReference type="GO" id="GO:0006635">
    <property type="term" value="P:fatty acid beta-oxidation"/>
    <property type="evidence" value="ECO:0007669"/>
    <property type="project" value="TreeGrafter"/>
</dbReference>
<organism evidence="5 6">
    <name type="scientific">Streptomyces boncukensis</name>
    <dbReference type="NCBI Taxonomy" id="2711219"/>
    <lineage>
        <taxon>Bacteria</taxon>
        <taxon>Bacillati</taxon>
        <taxon>Actinomycetota</taxon>
        <taxon>Actinomycetes</taxon>
        <taxon>Kitasatosporales</taxon>
        <taxon>Streptomycetaceae</taxon>
        <taxon>Streptomyces</taxon>
    </lineage>
</organism>
<feature type="domain" description="3-hydroxyacyl-CoA dehydrogenase NAD binding" evidence="4">
    <location>
        <begin position="3"/>
        <end position="184"/>
    </location>
</feature>
<dbReference type="GO" id="GO:0008691">
    <property type="term" value="F:3-hydroxybutyryl-CoA dehydrogenase activity"/>
    <property type="evidence" value="ECO:0007669"/>
    <property type="project" value="TreeGrafter"/>
</dbReference>
<keyword evidence="6" id="KW-1185">Reference proteome</keyword>
<dbReference type="Pfam" id="PF02737">
    <property type="entry name" value="3HCDH_N"/>
    <property type="match status" value="1"/>
</dbReference>
<dbReference type="Gene3D" id="1.10.1040.50">
    <property type="match status" value="1"/>
</dbReference>
<dbReference type="Gene3D" id="3.40.50.720">
    <property type="entry name" value="NAD(P)-binding Rossmann-like Domain"/>
    <property type="match status" value="1"/>
</dbReference>
<comment type="caution">
    <text evidence="5">The sequence shown here is derived from an EMBL/GenBank/DDBJ whole genome shotgun (WGS) entry which is preliminary data.</text>
</comment>
<dbReference type="PANTHER" id="PTHR48075">
    <property type="entry name" value="3-HYDROXYACYL-COA DEHYDROGENASE FAMILY PROTEIN"/>
    <property type="match status" value="1"/>
</dbReference>
<dbReference type="PANTHER" id="PTHR48075:SF5">
    <property type="entry name" value="3-HYDROXYBUTYRYL-COA DEHYDROGENASE"/>
    <property type="match status" value="1"/>
</dbReference>
<gene>
    <name evidence="5" type="ORF">G5C65_12010</name>
</gene>
<dbReference type="InterPro" id="IPR006108">
    <property type="entry name" value="3HC_DH_C"/>
</dbReference>
<evidence type="ECO:0000259" key="3">
    <source>
        <dbReference type="Pfam" id="PF00725"/>
    </source>
</evidence>
<dbReference type="Proteomes" id="UP000477722">
    <property type="component" value="Unassembled WGS sequence"/>
</dbReference>
<accession>A0A6G4WVC9</accession>
<reference evidence="5 6" key="1">
    <citation type="submission" date="2020-02" db="EMBL/GenBank/DDBJ databases">
        <title>Whole-genome analyses of novel actinobacteria.</title>
        <authorList>
            <person name="Sahin N."/>
            <person name="Tatar D."/>
        </authorList>
    </citation>
    <scope>NUCLEOTIDE SEQUENCE [LARGE SCALE GENOMIC DNA]</scope>
    <source>
        <strain evidence="5 6">SB3404</strain>
    </source>
</reference>
<dbReference type="InterPro" id="IPR036291">
    <property type="entry name" value="NAD(P)-bd_dom_sf"/>
</dbReference>
<feature type="domain" description="3-hydroxyacyl-CoA dehydrogenase C-terminal" evidence="3">
    <location>
        <begin position="187"/>
        <end position="284"/>
    </location>
</feature>
<proteinExistence type="inferred from homology"/>
<feature type="domain" description="3-hydroxyacyl-CoA dehydrogenase C-terminal" evidence="3">
    <location>
        <begin position="412"/>
        <end position="492"/>
    </location>
</feature>
<evidence type="ECO:0000259" key="4">
    <source>
        <dbReference type="Pfam" id="PF02737"/>
    </source>
</evidence>
<keyword evidence="2" id="KW-0560">Oxidoreductase</keyword>
<evidence type="ECO:0000256" key="1">
    <source>
        <dbReference type="ARBA" id="ARBA00009463"/>
    </source>
</evidence>
<dbReference type="InterPro" id="IPR008927">
    <property type="entry name" value="6-PGluconate_DH-like_C_sf"/>
</dbReference>
<evidence type="ECO:0000256" key="2">
    <source>
        <dbReference type="ARBA" id="ARBA00023002"/>
    </source>
</evidence>